<gene>
    <name evidence="1" type="ORF">IE53DRAFT_161642</name>
</gene>
<proteinExistence type="predicted"/>
<organism evidence="1 2">
    <name type="scientific">Violaceomyces palustris</name>
    <dbReference type="NCBI Taxonomy" id="1673888"/>
    <lineage>
        <taxon>Eukaryota</taxon>
        <taxon>Fungi</taxon>
        <taxon>Dikarya</taxon>
        <taxon>Basidiomycota</taxon>
        <taxon>Ustilaginomycotina</taxon>
        <taxon>Ustilaginomycetes</taxon>
        <taxon>Violaceomycetales</taxon>
        <taxon>Violaceomycetaceae</taxon>
        <taxon>Violaceomyces</taxon>
    </lineage>
</organism>
<keyword evidence="2" id="KW-1185">Reference proteome</keyword>
<dbReference type="Proteomes" id="UP000245626">
    <property type="component" value="Unassembled WGS sequence"/>
</dbReference>
<evidence type="ECO:0000313" key="1">
    <source>
        <dbReference type="EMBL" id="PWN49141.1"/>
    </source>
</evidence>
<accession>A0ACD0NTK2</accession>
<sequence>MTNHPPPPSPRSVDHVSHDRTPTIASLSSVENEKDSSSVEKNHQGTLLSNSKQNGIGGNEREQQAPGITDFLFPSRRRRNKVDLDGIATQPSVFDDPEKSPFYQPHPKWENLHRFNPAARWTWREETKIIKKVDKWIACWAILMFFCLDLDRSNISQANSDNLLPDLGITTQDYNLGNTLFRIGFLSAELPSQMISKKIGSDVWVPAQLVLWSIFSAAQFWMNGRSQFLAFRFIIGLLQGGFIPDVILWLSYFYKKTELPLRLALFWVSNFAVDIIGPFAAFGLLRLRGRGGYEGWRYLFLIEGVFTLIVGIFSFVMMPSSPTTTKTWFWRKGWFTEREEEIMVNRIIRDDPTKGSMHNRQGLSLKALWKSLCDYDLWPMYMVGLFFGLPGYPVASYLTLNLRRIGFSTLTTNLLTIPSPVLGLFLLILITVISERFNNRSFVAMAQNIWYLPFMVALYTLPSNTSPWTYWAVSSLTLAAPYVHAIQVAWISRQSGSVRTRTVSASVYNMFVQVSSIIGANVYQSNDAPLYRKGNLALTVIAAFNILLYAGVSYYYKWRNASRDRIWNGMTKEEQDHYLRTTKDEGNRRLDFRFAY</sequence>
<evidence type="ECO:0000313" key="2">
    <source>
        <dbReference type="Proteomes" id="UP000245626"/>
    </source>
</evidence>
<dbReference type="EMBL" id="KZ820092">
    <property type="protein sequence ID" value="PWN49141.1"/>
    <property type="molecule type" value="Genomic_DNA"/>
</dbReference>
<protein>
    <submittedName>
        <fullName evidence="1">MFS general substrate transporter</fullName>
    </submittedName>
</protein>
<reference evidence="1 2" key="1">
    <citation type="journal article" date="2018" name="Mol. Biol. Evol.">
        <title>Broad Genomic Sampling Reveals a Smut Pathogenic Ancestry of the Fungal Clade Ustilaginomycotina.</title>
        <authorList>
            <person name="Kijpornyongpan T."/>
            <person name="Mondo S.J."/>
            <person name="Barry K."/>
            <person name="Sandor L."/>
            <person name="Lee J."/>
            <person name="Lipzen A."/>
            <person name="Pangilinan J."/>
            <person name="LaButti K."/>
            <person name="Hainaut M."/>
            <person name="Henrissat B."/>
            <person name="Grigoriev I.V."/>
            <person name="Spatafora J.W."/>
            <person name="Aime M.C."/>
        </authorList>
    </citation>
    <scope>NUCLEOTIDE SEQUENCE [LARGE SCALE GENOMIC DNA]</scope>
    <source>
        <strain evidence="1 2">SA 807</strain>
    </source>
</reference>
<name>A0ACD0NTK2_9BASI</name>